<dbReference type="GO" id="GO:0015920">
    <property type="term" value="P:lipopolysaccharide transport"/>
    <property type="evidence" value="ECO:0007669"/>
    <property type="project" value="TreeGrafter"/>
</dbReference>
<evidence type="ECO:0000256" key="3">
    <source>
        <dbReference type="ARBA" id="ARBA00022448"/>
    </source>
</evidence>
<dbReference type="EMBL" id="BONR01000001">
    <property type="protein sequence ID" value="GIG54042.1"/>
    <property type="molecule type" value="Genomic_DNA"/>
</dbReference>
<dbReference type="GO" id="GO:0043190">
    <property type="term" value="C:ATP-binding cassette (ABC) transporter complex"/>
    <property type="evidence" value="ECO:0007669"/>
    <property type="project" value="InterPro"/>
</dbReference>
<evidence type="ECO:0000256" key="2">
    <source>
        <dbReference type="ARBA" id="ARBA00007783"/>
    </source>
</evidence>
<keyword evidence="5" id="KW-0997">Cell inner membrane</keyword>
<organism evidence="12 13">
    <name type="scientific">Demequina activiva</name>
    <dbReference type="NCBI Taxonomy" id="1582364"/>
    <lineage>
        <taxon>Bacteria</taxon>
        <taxon>Bacillati</taxon>
        <taxon>Actinomycetota</taxon>
        <taxon>Actinomycetes</taxon>
        <taxon>Micrococcales</taxon>
        <taxon>Demequinaceae</taxon>
        <taxon>Demequina</taxon>
    </lineage>
</organism>
<keyword evidence="13" id="KW-1185">Reference proteome</keyword>
<gene>
    <name evidence="12" type="ORF">Dac01nite_07940</name>
</gene>
<keyword evidence="6 10" id="KW-0812">Transmembrane</keyword>
<evidence type="ECO:0000313" key="12">
    <source>
        <dbReference type="EMBL" id="GIG54042.1"/>
    </source>
</evidence>
<dbReference type="RefSeq" id="WP_203653510.1">
    <property type="nucleotide sequence ID" value="NZ_BONR01000001.1"/>
</dbReference>
<protein>
    <recommendedName>
        <fullName evidence="10">Transport permease protein</fullName>
    </recommendedName>
</protein>
<evidence type="ECO:0000259" key="11">
    <source>
        <dbReference type="PROSITE" id="PS51012"/>
    </source>
</evidence>
<evidence type="ECO:0000256" key="4">
    <source>
        <dbReference type="ARBA" id="ARBA00022475"/>
    </source>
</evidence>
<evidence type="ECO:0000256" key="9">
    <source>
        <dbReference type="ARBA" id="ARBA00023251"/>
    </source>
</evidence>
<feature type="transmembrane region" description="Helical" evidence="10">
    <location>
        <begin position="255"/>
        <end position="276"/>
    </location>
</feature>
<comment type="caution">
    <text evidence="12">The sequence shown here is derived from an EMBL/GenBank/DDBJ whole genome shotgun (WGS) entry which is preliminary data.</text>
</comment>
<dbReference type="AlphaFoldDB" id="A0A919UFS6"/>
<reference evidence="12" key="1">
    <citation type="submission" date="2021-01" db="EMBL/GenBank/DDBJ databases">
        <title>Whole genome shotgun sequence of Demequina activiva NBRC 110675.</title>
        <authorList>
            <person name="Komaki H."/>
            <person name="Tamura T."/>
        </authorList>
    </citation>
    <scope>NUCLEOTIDE SEQUENCE</scope>
    <source>
        <strain evidence="12">NBRC 110675</strain>
    </source>
</reference>
<comment type="caution">
    <text evidence="10">Lacks conserved residue(s) required for the propagation of feature annotation.</text>
</comment>
<comment type="subcellular location">
    <subcellularLocation>
        <location evidence="1">Cell inner membrane</location>
        <topology evidence="1">Multi-pass membrane protein</topology>
    </subcellularLocation>
    <subcellularLocation>
        <location evidence="10">Cell membrane</location>
        <topology evidence="10">Multi-pass membrane protein</topology>
    </subcellularLocation>
</comment>
<dbReference type="PROSITE" id="PS51012">
    <property type="entry name" value="ABC_TM2"/>
    <property type="match status" value="1"/>
</dbReference>
<accession>A0A919UFS6</accession>
<dbReference type="InterPro" id="IPR000412">
    <property type="entry name" value="ABC_2_transport"/>
</dbReference>
<dbReference type="PANTHER" id="PTHR30413">
    <property type="entry name" value="INNER MEMBRANE TRANSPORT PERMEASE"/>
    <property type="match status" value="1"/>
</dbReference>
<feature type="domain" description="ABC transmembrane type-2" evidence="11">
    <location>
        <begin position="55"/>
        <end position="278"/>
    </location>
</feature>
<feature type="transmembrane region" description="Helical" evidence="10">
    <location>
        <begin position="162"/>
        <end position="186"/>
    </location>
</feature>
<dbReference type="InterPro" id="IPR047817">
    <property type="entry name" value="ABC2_TM_bact-type"/>
</dbReference>
<evidence type="ECO:0000256" key="5">
    <source>
        <dbReference type="ARBA" id="ARBA00022519"/>
    </source>
</evidence>
<feature type="transmembrane region" description="Helical" evidence="10">
    <location>
        <begin position="87"/>
        <end position="107"/>
    </location>
</feature>
<feature type="transmembrane region" description="Helical" evidence="10">
    <location>
        <begin position="128"/>
        <end position="156"/>
    </location>
</feature>
<dbReference type="PANTHER" id="PTHR30413:SF8">
    <property type="entry name" value="TRANSPORT PERMEASE PROTEIN"/>
    <property type="match status" value="1"/>
</dbReference>
<keyword evidence="4 10" id="KW-1003">Cell membrane</keyword>
<dbReference type="GO" id="GO:0140359">
    <property type="term" value="F:ABC-type transporter activity"/>
    <property type="evidence" value="ECO:0007669"/>
    <property type="project" value="InterPro"/>
</dbReference>
<evidence type="ECO:0000256" key="7">
    <source>
        <dbReference type="ARBA" id="ARBA00022989"/>
    </source>
</evidence>
<dbReference type="PRINTS" id="PR00164">
    <property type="entry name" value="ABC2TRNSPORT"/>
</dbReference>
<evidence type="ECO:0000256" key="1">
    <source>
        <dbReference type="ARBA" id="ARBA00004429"/>
    </source>
</evidence>
<comment type="similarity">
    <text evidence="2 10">Belongs to the ABC-2 integral membrane protein family.</text>
</comment>
<keyword evidence="7 10" id="KW-1133">Transmembrane helix</keyword>
<sequence>MTPTDLEALASDNGLERVGARPPLRAYIVQTWRRRDFASTLARYRLQAAMSENRLGMGWVVLRPILNAILFGTIFGVIMPSDTRPDNFVAFLVVGVFIFEYFTKTMSGGANSIVGSKSLVRSLSFPRILLPIAIVIRQFVELIPMLLVMMVILLVVGEPIQWSWLMLVPVMMLMTLFNLGIALITARLTVHVRDLSQIIPLVSRVVFYTSGIFFDLERVLADRQELLTLARLNPVHDFIALVRGYMVTGNPIEPFMWWIAIGAAVVTSSFGLVFFWKGEERYGRD</sequence>
<dbReference type="GO" id="GO:0046677">
    <property type="term" value="P:response to antibiotic"/>
    <property type="evidence" value="ECO:0007669"/>
    <property type="project" value="UniProtKB-KW"/>
</dbReference>
<keyword evidence="8 10" id="KW-0472">Membrane</keyword>
<name>A0A919UFS6_9MICO</name>
<dbReference type="InterPro" id="IPR013525">
    <property type="entry name" value="ABC2_TM"/>
</dbReference>
<evidence type="ECO:0000256" key="10">
    <source>
        <dbReference type="RuleBase" id="RU361157"/>
    </source>
</evidence>
<keyword evidence="9" id="KW-0046">Antibiotic resistance</keyword>
<dbReference type="Proteomes" id="UP000652354">
    <property type="component" value="Unassembled WGS sequence"/>
</dbReference>
<keyword evidence="3 10" id="KW-0813">Transport</keyword>
<evidence type="ECO:0000256" key="8">
    <source>
        <dbReference type="ARBA" id="ARBA00023136"/>
    </source>
</evidence>
<evidence type="ECO:0000313" key="13">
    <source>
        <dbReference type="Proteomes" id="UP000652354"/>
    </source>
</evidence>
<feature type="transmembrane region" description="Helical" evidence="10">
    <location>
        <begin position="60"/>
        <end position="81"/>
    </location>
</feature>
<proteinExistence type="inferred from homology"/>
<evidence type="ECO:0000256" key="6">
    <source>
        <dbReference type="ARBA" id="ARBA00022692"/>
    </source>
</evidence>
<dbReference type="Pfam" id="PF01061">
    <property type="entry name" value="ABC2_membrane"/>
    <property type="match status" value="1"/>
</dbReference>